<dbReference type="PANTHER" id="PTHR16222">
    <property type="entry name" value="ADP-RIBOSYLGLYCOHYDROLASE"/>
    <property type="match status" value="1"/>
</dbReference>
<protein>
    <submittedName>
        <fullName evidence="2">ADP-ribosylglycohydrolase</fullName>
    </submittedName>
</protein>
<comment type="cofactor">
    <cofactor evidence="1">
        <name>Mg(2+)</name>
        <dbReference type="ChEBI" id="CHEBI:18420"/>
    </cofactor>
    <text evidence="1">Binds 2 magnesium ions per subunit.</text>
</comment>
<dbReference type="Gene3D" id="1.10.4080.10">
    <property type="entry name" value="ADP-ribosylation/Crystallin J1"/>
    <property type="match status" value="1"/>
</dbReference>
<feature type="binding site" evidence="1">
    <location>
        <position position="69"/>
    </location>
    <ligand>
        <name>Mg(2+)</name>
        <dbReference type="ChEBI" id="CHEBI:18420"/>
        <label>1</label>
    </ligand>
</feature>
<reference evidence="2" key="1">
    <citation type="journal article" date="2020" name="Stud. Mycol.">
        <title>101 Dothideomycetes genomes: a test case for predicting lifestyles and emergence of pathogens.</title>
        <authorList>
            <person name="Haridas S."/>
            <person name="Albert R."/>
            <person name="Binder M."/>
            <person name="Bloem J."/>
            <person name="Labutti K."/>
            <person name="Salamov A."/>
            <person name="Andreopoulos B."/>
            <person name="Baker S."/>
            <person name="Barry K."/>
            <person name="Bills G."/>
            <person name="Bluhm B."/>
            <person name="Cannon C."/>
            <person name="Castanera R."/>
            <person name="Culley D."/>
            <person name="Daum C."/>
            <person name="Ezra D."/>
            <person name="Gonzalez J."/>
            <person name="Henrissat B."/>
            <person name="Kuo A."/>
            <person name="Liang C."/>
            <person name="Lipzen A."/>
            <person name="Lutzoni F."/>
            <person name="Magnuson J."/>
            <person name="Mondo S."/>
            <person name="Nolan M."/>
            <person name="Ohm R."/>
            <person name="Pangilinan J."/>
            <person name="Park H.-J."/>
            <person name="Ramirez L."/>
            <person name="Alfaro M."/>
            <person name="Sun H."/>
            <person name="Tritt A."/>
            <person name="Yoshinaga Y."/>
            <person name="Zwiers L.-H."/>
            <person name="Turgeon B."/>
            <person name="Goodwin S."/>
            <person name="Spatafora J."/>
            <person name="Crous P."/>
            <person name="Grigoriev I."/>
        </authorList>
    </citation>
    <scope>NUCLEOTIDE SEQUENCE</scope>
    <source>
        <strain evidence="2">CBS 262.69</strain>
    </source>
</reference>
<dbReference type="SUPFAM" id="SSF101478">
    <property type="entry name" value="ADP-ribosylglycohydrolase"/>
    <property type="match status" value="1"/>
</dbReference>
<dbReference type="EMBL" id="ML996710">
    <property type="protein sequence ID" value="KAF2395908.1"/>
    <property type="molecule type" value="Genomic_DNA"/>
</dbReference>
<dbReference type="OrthoDB" id="2021138at2759"/>
<dbReference type="AlphaFoldDB" id="A0A6G1HIM4"/>
<dbReference type="Proteomes" id="UP000799640">
    <property type="component" value="Unassembled WGS sequence"/>
</dbReference>
<organism evidence="2 3">
    <name type="scientific">Trichodelitschia bisporula</name>
    <dbReference type="NCBI Taxonomy" id="703511"/>
    <lineage>
        <taxon>Eukaryota</taxon>
        <taxon>Fungi</taxon>
        <taxon>Dikarya</taxon>
        <taxon>Ascomycota</taxon>
        <taxon>Pezizomycotina</taxon>
        <taxon>Dothideomycetes</taxon>
        <taxon>Dothideomycetes incertae sedis</taxon>
        <taxon>Phaeotrichales</taxon>
        <taxon>Phaeotrichaceae</taxon>
        <taxon>Trichodelitschia</taxon>
    </lineage>
</organism>
<proteinExistence type="predicted"/>
<feature type="binding site" evidence="1">
    <location>
        <position position="322"/>
    </location>
    <ligand>
        <name>Mg(2+)</name>
        <dbReference type="ChEBI" id="CHEBI:18420"/>
        <label>1</label>
    </ligand>
</feature>
<accession>A0A6G1HIM4</accession>
<dbReference type="GO" id="GO:0016787">
    <property type="term" value="F:hydrolase activity"/>
    <property type="evidence" value="ECO:0007669"/>
    <property type="project" value="UniProtKB-KW"/>
</dbReference>
<feature type="binding site" evidence="1">
    <location>
        <position position="68"/>
    </location>
    <ligand>
        <name>Mg(2+)</name>
        <dbReference type="ChEBI" id="CHEBI:18420"/>
        <label>1</label>
    </ligand>
</feature>
<dbReference type="Pfam" id="PF03747">
    <property type="entry name" value="ADP_ribosyl_GH"/>
    <property type="match status" value="1"/>
</dbReference>
<dbReference type="InterPro" id="IPR050792">
    <property type="entry name" value="ADP-ribosylglycohydrolase"/>
</dbReference>
<keyword evidence="1" id="KW-0479">Metal-binding</keyword>
<sequence>MAAHLSSRMGGAMLGMALGDAIGVYTEWKTAAECRGAYNGEFYLHPKPTRYVPTKSHSRPVVPPGRWTDNTENGICILLAFLARGLDEKAFAKWLHYWGKQGLAILATPLADIGVMTSAIVRPGEYYEQPTERAFAYWLRTGKNAAANGSLVRSPALAALTLDMELNDVFMWQARYSAVTHADPRCIVACAIAGGLMKGLANASIRTAEDIELLVRQVKAWWPNWVRCGGNAAAPKRENAIHLGVDWVEIETVARATEFRQLLLDQSASMRYVLKTLGAGIVAAKKALADLGQFSGGMRERMRGMVFEKYISEIVMCGGEADTNAAFAGGVLGALVGEERLPKHWTKGLVNGEWLWTKTKCAGHVLGCVEGRHGNGGDRDRDLNLELAVL</sequence>
<feature type="binding site" evidence="1">
    <location>
        <position position="323"/>
    </location>
    <ligand>
        <name>Mg(2+)</name>
        <dbReference type="ChEBI" id="CHEBI:18420"/>
        <label>1</label>
    </ligand>
</feature>
<evidence type="ECO:0000313" key="3">
    <source>
        <dbReference type="Proteomes" id="UP000799640"/>
    </source>
</evidence>
<name>A0A6G1HIM4_9PEZI</name>
<evidence type="ECO:0000313" key="2">
    <source>
        <dbReference type="EMBL" id="KAF2395908.1"/>
    </source>
</evidence>
<dbReference type="GO" id="GO:0046872">
    <property type="term" value="F:metal ion binding"/>
    <property type="evidence" value="ECO:0007669"/>
    <property type="project" value="UniProtKB-KW"/>
</dbReference>
<keyword evidence="2" id="KW-0378">Hydrolase</keyword>
<dbReference type="PANTHER" id="PTHR16222:SF28">
    <property type="entry name" value="ADP-RIBOSYLGLYCOHYDROLASE"/>
    <property type="match status" value="1"/>
</dbReference>
<keyword evidence="1" id="KW-0460">Magnesium</keyword>
<dbReference type="InterPro" id="IPR005502">
    <property type="entry name" value="Ribosyl_crysJ1"/>
</dbReference>
<gene>
    <name evidence="2" type="ORF">EJ06DRAFT_540217</name>
</gene>
<evidence type="ECO:0000256" key="1">
    <source>
        <dbReference type="PIRSR" id="PIRSR605502-1"/>
    </source>
</evidence>
<keyword evidence="3" id="KW-1185">Reference proteome</keyword>
<dbReference type="InterPro" id="IPR036705">
    <property type="entry name" value="Ribosyl_crysJ1_sf"/>
</dbReference>